<organism evidence="1 2">
    <name type="scientific">Stutzerimonas stutzeri</name>
    <name type="common">Pseudomonas stutzeri</name>
    <dbReference type="NCBI Taxonomy" id="316"/>
    <lineage>
        <taxon>Bacteria</taxon>
        <taxon>Pseudomonadati</taxon>
        <taxon>Pseudomonadota</taxon>
        <taxon>Gammaproteobacteria</taxon>
        <taxon>Pseudomonadales</taxon>
        <taxon>Pseudomonadaceae</taxon>
        <taxon>Stutzerimonas</taxon>
    </lineage>
</organism>
<dbReference type="AlphaFoldDB" id="A0A0D9AGX9"/>
<protein>
    <submittedName>
        <fullName evidence="1">Transcriptional initiation protein Tat</fullName>
    </submittedName>
</protein>
<accession>A0A0D9AGX9</accession>
<name>A0A0D9AGX9_STUST</name>
<dbReference type="EMBL" id="JYHV01000033">
    <property type="protein sequence ID" value="KJH80223.1"/>
    <property type="molecule type" value="Genomic_DNA"/>
</dbReference>
<proteinExistence type="predicted"/>
<reference evidence="1 2" key="1">
    <citation type="submission" date="2015-02" db="EMBL/GenBank/DDBJ databases">
        <title>Draft genome sequence of Pseudomonas stutzeri NT0128 isolated from wheat (Triticum turgidum) rhizosphere.</title>
        <authorList>
            <person name="Tovi N."/>
            <person name="Frenk S."/>
            <person name="Hadar Y."/>
            <person name="Minz D."/>
        </authorList>
    </citation>
    <scope>NUCLEOTIDE SEQUENCE [LARGE SCALE GENOMIC DNA]</scope>
    <source>
        <strain evidence="1 2">NT0128</strain>
    </source>
</reference>
<dbReference type="Proteomes" id="UP000032487">
    <property type="component" value="Unassembled WGS sequence"/>
</dbReference>
<dbReference type="PATRIC" id="fig|316.101.peg.186"/>
<sequence>MHDSARPHGTLNRRRLLTLSGQSLLAFSLSQLIPVNLLAEERLPDLPDGLLRMGRDVFPHTFISDHHYVQPLLGLMDEQPALVAGGLDELQRHAREVHGSPFEQLDEAERVALLTEIENTPFFKAVRSSLMFGLYDNKALFPLFGYEGSSWEYGGYVNRGFNDLNWL</sequence>
<dbReference type="Pfam" id="PF13618">
    <property type="entry name" value="Gluconate_2-dh3"/>
    <property type="match status" value="1"/>
</dbReference>
<gene>
    <name evidence="1" type="ORF">UF78_16935</name>
</gene>
<dbReference type="RefSeq" id="WP_045163387.1">
    <property type="nucleotide sequence ID" value="NZ_JYHV01000033.1"/>
</dbReference>
<evidence type="ECO:0000313" key="1">
    <source>
        <dbReference type="EMBL" id="KJH80223.1"/>
    </source>
</evidence>
<dbReference type="OrthoDB" id="4929908at2"/>
<evidence type="ECO:0000313" key="2">
    <source>
        <dbReference type="Proteomes" id="UP000032487"/>
    </source>
</evidence>
<comment type="caution">
    <text evidence="1">The sequence shown here is derived from an EMBL/GenBank/DDBJ whole genome shotgun (WGS) entry which is preliminary data.</text>
</comment>
<dbReference type="InterPro" id="IPR027056">
    <property type="entry name" value="Gluconate_2DH_su3"/>
</dbReference>